<organism evidence="2 3">
    <name type="scientific">Huiozyma naganishii (strain ATCC MYA-139 / BCRC 22969 / CBS 8797 / KCTC 17520 / NBRC 10181 / NCYC 3082 / Yp74L-3)</name>
    <name type="common">Yeast</name>
    <name type="synonym">Kazachstania naganishii</name>
    <dbReference type="NCBI Taxonomy" id="1071383"/>
    <lineage>
        <taxon>Eukaryota</taxon>
        <taxon>Fungi</taxon>
        <taxon>Dikarya</taxon>
        <taxon>Ascomycota</taxon>
        <taxon>Saccharomycotina</taxon>
        <taxon>Saccharomycetes</taxon>
        <taxon>Saccharomycetales</taxon>
        <taxon>Saccharomycetaceae</taxon>
        <taxon>Huiozyma</taxon>
    </lineage>
</organism>
<sequence>MQPHHSDRYNLRSNLLQSDVGNIDITKETPINGPAPVQQQQQQQQPQQYYPQQQMPPQQYRNYPQQQQFYPRNGNSMYMNQQQQYGTNNGSISNFGSPPPKPKYVSHQQKQPDRKSYSLTQKSISNFFKPKGNIFHKNKTGGGQGDFDDDDDDLEIDEDTSQASLSFNDIQKIGFKNGDKLNVTSDSTPLIPTLMTKERNSKSNTEYRKYLNTQKKSALNAMAQQSPVQGPQVQGPRTMSLQSGPPTRSFATLGNPDFATGVNGPRTNSLMTTGLPPMNYLQQQQQLQQQRHSQQTQQQPSPVGYGPPLQQKTMSMTDRRPNGMNMSPQLQQNPQQQYRPQQFPPQQFPPQQSRFDPSLSQQSFNGSGHNLGIYRPDASPHPQFASPPMSNGQQPMPSPTGNNINAPRLATQQSVIPNQQQPPPPSSFSPTLNARPQTHPSLSAYSNSNSSDSQFSNGNPEQNANGEGQGSTSSVNNSDPEPIRHVTSPLKNQVDTAPLNTIEIPELAVPPPVEKPKLNVLKLSKPQQEEIKSNAEDEVKMLKELGRSSLVANSLASMNLESSSNGRQSTFSDSPEKLKLLQQKSGLYQLEETTDSKIFVTAEEFPDDDAGSPVRKSQIRRSVVEPASNRISIHRSGDNITNLKHESSHSLVTKATVGTNKSSNTVVPKQNNRGSTDTKFKEHEKDDSFVFESMDRPYEDNAGIERRQIVISADQLNIIAQNRRLMDELTLVSTELAESIRRETLLFEKLKQRELSGEEERNESRVSSMSSSLSLDDFEVEMRKKSAKIVELIQSLNDERQKRFIAEEQVLLQENGVKPNSLELMQKIKDLAYNNRRQEDEIASLKEAVNNDGR</sequence>
<feature type="region of interest" description="Disordered" evidence="1">
    <location>
        <begin position="660"/>
        <end position="679"/>
    </location>
</feature>
<feature type="compositionally biased region" description="Polar residues" evidence="1">
    <location>
        <begin position="237"/>
        <end position="252"/>
    </location>
</feature>
<protein>
    <submittedName>
        <fullName evidence="2">Uncharacterized protein</fullName>
    </submittedName>
</protein>
<dbReference type="HOGENOM" id="CLU_312205_0_0_1"/>
<reference evidence="2 3" key="1">
    <citation type="journal article" date="2011" name="Proc. Natl. Acad. Sci. U.S.A.">
        <title>Evolutionary erosion of yeast sex chromosomes by mating-type switching accidents.</title>
        <authorList>
            <person name="Gordon J.L."/>
            <person name="Armisen D."/>
            <person name="Proux-Wera E."/>
            <person name="Oheigeartaigh S.S."/>
            <person name="Byrne K.P."/>
            <person name="Wolfe K.H."/>
        </authorList>
    </citation>
    <scope>NUCLEOTIDE SEQUENCE [LARGE SCALE GENOMIC DNA]</scope>
    <source>
        <strain evidence="3">ATCC MYA-139 / BCRC 22969 / CBS 8797 / CCRC 22969 / KCTC 17520 / NBRC 10181 / NCYC 3082</strain>
    </source>
</reference>
<evidence type="ECO:0000313" key="2">
    <source>
        <dbReference type="EMBL" id="CCK70485.1"/>
    </source>
</evidence>
<dbReference type="GeneID" id="34526185"/>
<dbReference type="RefSeq" id="XP_022464731.1">
    <property type="nucleotide sequence ID" value="XM_022608212.1"/>
</dbReference>
<accession>J7R6M3</accession>
<reference evidence="3" key="2">
    <citation type="submission" date="2012-08" db="EMBL/GenBank/DDBJ databases">
        <title>Genome sequence of Kazachstania naganishii.</title>
        <authorList>
            <person name="Gordon J.L."/>
            <person name="Armisen D."/>
            <person name="Proux-Wera E."/>
            <person name="OhEigeartaigh S.S."/>
            <person name="Byrne K.P."/>
            <person name="Wolfe K.H."/>
        </authorList>
    </citation>
    <scope>NUCLEOTIDE SEQUENCE [LARGE SCALE GENOMIC DNA]</scope>
    <source>
        <strain evidence="3">ATCC MYA-139 / BCRC 22969 / CBS 8797 / CCRC 22969 / KCTC 17520 / NBRC 10181 / NCYC 3082</strain>
    </source>
</reference>
<dbReference type="EMBL" id="HE978318">
    <property type="protein sequence ID" value="CCK70485.1"/>
    <property type="molecule type" value="Genomic_DNA"/>
</dbReference>
<feature type="compositionally biased region" description="Polar residues" evidence="1">
    <location>
        <begin position="80"/>
        <end position="96"/>
    </location>
</feature>
<dbReference type="OrthoDB" id="3993678at2759"/>
<dbReference type="eggNOG" id="ENOG502S6M4">
    <property type="taxonomic scope" value="Eukaryota"/>
</dbReference>
<feature type="compositionally biased region" description="Low complexity" evidence="1">
    <location>
        <begin position="441"/>
        <end position="459"/>
    </location>
</feature>
<feature type="compositionally biased region" description="Polar residues" evidence="1">
    <location>
        <begin position="660"/>
        <end position="675"/>
    </location>
</feature>
<feature type="compositionally biased region" description="Polar residues" evidence="1">
    <location>
        <begin position="431"/>
        <end position="440"/>
    </location>
</feature>
<feature type="compositionally biased region" description="Polar residues" evidence="1">
    <location>
        <begin position="353"/>
        <end position="368"/>
    </location>
</feature>
<feature type="compositionally biased region" description="Polar residues" evidence="1">
    <location>
        <begin position="388"/>
        <end position="405"/>
    </location>
</feature>
<feature type="compositionally biased region" description="Low complexity" evidence="1">
    <location>
        <begin position="328"/>
        <end position="341"/>
    </location>
</feature>
<dbReference type="OMA" id="MQNQGMM"/>
<evidence type="ECO:0000313" key="3">
    <source>
        <dbReference type="Proteomes" id="UP000006310"/>
    </source>
</evidence>
<gene>
    <name evidence="2" type="primary">KNAG0E02240</name>
    <name evidence="2" type="ordered locus">KNAG_0E02240</name>
</gene>
<feature type="region of interest" description="Disordered" evidence="1">
    <location>
        <begin position="80"/>
        <end position="116"/>
    </location>
</feature>
<name>J7R6M3_HUIN7</name>
<feature type="compositionally biased region" description="Low complexity" evidence="1">
    <location>
        <begin position="224"/>
        <end position="236"/>
    </location>
</feature>
<feature type="compositionally biased region" description="Low complexity" evidence="1">
    <location>
        <begin position="282"/>
        <end position="299"/>
    </location>
</feature>
<keyword evidence="3" id="KW-1185">Reference proteome</keyword>
<feature type="region of interest" description="Disordered" evidence="1">
    <location>
        <begin position="1"/>
        <end position="59"/>
    </location>
</feature>
<evidence type="ECO:0000256" key="1">
    <source>
        <dbReference type="SAM" id="MobiDB-lite"/>
    </source>
</evidence>
<feature type="compositionally biased region" description="Low complexity" evidence="1">
    <location>
        <begin position="38"/>
        <end position="59"/>
    </location>
</feature>
<feature type="compositionally biased region" description="Basic and acidic residues" evidence="1">
    <location>
        <begin position="1"/>
        <end position="10"/>
    </location>
</feature>
<feature type="region of interest" description="Disordered" evidence="1">
    <location>
        <begin position="224"/>
        <end position="494"/>
    </location>
</feature>
<feature type="compositionally biased region" description="Polar residues" evidence="1">
    <location>
        <begin position="460"/>
        <end position="479"/>
    </location>
</feature>
<dbReference type="AlphaFoldDB" id="J7R6M3"/>
<proteinExistence type="predicted"/>
<dbReference type="Proteomes" id="UP000006310">
    <property type="component" value="Chromosome 5"/>
</dbReference>
<feature type="compositionally biased region" description="Polar residues" evidence="1">
    <location>
        <begin position="11"/>
        <end position="20"/>
    </location>
</feature>
<dbReference type="KEGG" id="kng:KNAG_0E02240"/>